<name>A0A085BFX1_9FLAO</name>
<dbReference type="eggNOG" id="COG4886">
    <property type="taxonomic scope" value="Bacteria"/>
</dbReference>
<dbReference type="RefSeq" id="WP_034977329.1">
    <property type="nucleotide sequence ID" value="NZ_FOFI01000001.1"/>
</dbReference>
<evidence type="ECO:0000313" key="4">
    <source>
        <dbReference type="EMBL" id="KFC21366.1"/>
    </source>
</evidence>
<evidence type="ECO:0000256" key="2">
    <source>
        <dbReference type="ARBA" id="ARBA00022737"/>
    </source>
</evidence>
<feature type="signal peptide" evidence="3">
    <location>
        <begin position="1"/>
        <end position="18"/>
    </location>
</feature>
<evidence type="ECO:0000256" key="1">
    <source>
        <dbReference type="ARBA" id="ARBA00022614"/>
    </source>
</evidence>
<keyword evidence="2" id="KW-0677">Repeat</keyword>
<protein>
    <recommendedName>
        <fullName evidence="6">Leucine-rich repeat domain-containing protein</fullName>
    </recommendedName>
</protein>
<evidence type="ECO:0000313" key="5">
    <source>
        <dbReference type="Proteomes" id="UP000028623"/>
    </source>
</evidence>
<evidence type="ECO:0000256" key="3">
    <source>
        <dbReference type="SAM" id="SignalP"/>
    </source>
</evidence>
<gene>
    <name evidence="4" type="ORF">IO89_14360</name>
</gene>
<dbReference type="PANTHER" id="PTHR46652">
    <property type="entry name" value="LEUCINE-RICH REPEAT AND IQ DOMAIN-CONTAINING PROTEIN 1-RELATED"/>
    <property type="match status" value="1"/>
</dbReference>
<reference evidence="4 5" key="1">
    <citation type="submission" date="2014-07" db="EMBL/GenBank/DDBJ databases">
        <title>Epilithonimonas lactis LMG 22401 Genome.</title>
        <authorList>
            <person name="Pipes S.E."/>
            <person name="Stropko S.J."/>
        </authorList>
    </citation>
    <scope>NUCLEOTIDE SEQUENCE [LARGE SCALE GENOMIC DNA]</scope>
    <source>
        <strain evidence="4 5">LMG 24401</strain>
    </source>
</reference>
<feature type="chain" id="PRO_5001787008" description="Leucine-rich repeat domain-containing protein" evidence="3">
    <location>
        <begin position="19"/>
        <end position="231"/>
    </location>
</feature>
<accession>A0A085BFX1</accession>
<evidence type="ECO:0008006" key="6">
    <source>
        <dbReference type="Google" id="ProtNLM"/>
    </source>
</evidence>
<keyword evidence="1" id="KW-0433">Leucine-rich repeat</keyword>
<dbReference type="EMBL" id="JPLY01000004">
    <property type="protein sequence ID" value="KFC21366.1"/>
    <property type="molecule type" value="Genomic_DNA"/>
</dbReference>
<dbReference type="Proteomes" id="UP000028623">
    <property type="component" value="Unassembled WGS sequence"/>
</dbReference>
<dbReference type="InterPro" id="IPR001611">
    <property type="entry name" value="Leu-rich_rpt"/>
</dbReference>
<dbReference type="InterPro" id="IPR025875">
    <property type="entry name" value="Leu-rich_rpt_4"/>
</dbReference>
<dbReference type="PANTHER" id="PTHR46652:SF3">
    <property type="entry name" value="LEUCINE-RICH REPEAT-CONTAINING PROTEIN 9"/>
    <property type="match status" value="1"/>
</dbReference>
<dbReference type="SUPFAM" id="SSF52058">
    <property type="entry name" value="L domain-like"/>
    <property type="match status" value="1"/>
</dbReference>
<dbReference type="InterPro" id="IPR032675">
    <property type="entry name" value="LRR_dom_sf"/>
</dbReference>
<dbReference type="PROSITE" id="PS51450">
    <property type="entry name" value="LRR"/>
    <property type="match status" value="1"/>
</dbReference>
<organism evidence="4 5">
    <name type="scientific">Epilithonimonas lactis</name>
    <dbReference type="NCBI Taxonomy" id="421072"/>
    <lineage>
        <taxon>Bacteria</taxon>
        <taxon>Pseudomonadati</taxon>
        <taxon>Bacteroidota</taxon>
        <taxon>Flavobacteriia</taxon>
        <taxon>Flavobacteriales</taxon>
        <taxon>Weeksellaceae</taxon>
        <taxon>Chryseobacterium group</taxon>
        <taxon>Epilithonimonas</taxon>
    </lineage>
</organism>
<dbReference type="OrthoDB" id="799291at2"/>
<dbReference type="AlphaFoldDB" id="A0A085BFX1"/>
<dbReference type="InterPro" id="IPR050836">
    <property type="entry name" value="SDS22/Internalin_LRR"/>
</dbReference>
<keyword evidence="3" id="KW-0732">Signal</keyword>
<sequence length="231" mass="26756">MKRIIFLFLVLTLINCNAQEISIKDTNLKFELLKQLDNNKNGKLDIFEVENVTKLKLDEKNIIDLSGIEHFKNLRELNLRKNRISDFSVLNKLVNLEDLYIGDNEKVNELNLNKLVKLKGIYAFRLGLSKIKINSKNIQFIYLQDNLFTDFNTTNFPKLHTLNLDGCKPLRKLNLSTNTELVQLYLNGTSIEKLNVSNNKFLKTMYVENSVELIKGSDQENLKPAPIIRVK</sequence>
<dbReference type="Pfam" id="PF12799">
    <property type="entry name" value="LRR_4"/>
    <property type="match status" value="1"/>
</dbReference>
<dbReference type="STRING" id="421072.SAMN04488097_0778"/>
<dbReference type="Gene3D" id="3.80.10.10">
    <property type="entry name" value="Ribonuclease Inhibitor"/>
    <property type="match status" value="1"/>
</dbReference>
<keyword evidence="5" id="KW-1185">Reference proteome</keyword>
<comment type="caution">
    <text evidence="4">The sequence shown here is derived from an EMBL/GenBank/DDBJ whole genome shotgun (WGS) entry which is preliminary data.</text>
</comment>
<dbReference type="InterPro" id="IPR018247">
    <property type="entry name" value="EF_Hand_1_Ca_BS"/>
</dbReference>
<dbReference type="PROSITE" id="PS00018">
    <property type="entry name" value="EF_HAND_1"/>
    <property type="match status" value="1"/>
</dbReference>
<proteinExistence type="predicted"/>